<sequence length="589" mass="66317">MTFSKYALLMNPLARSIEELLPVRVANSCWCFVLLRAALVMSTVGSAFLLPYFSSVMALTGSLLCVLVAVIMPALCFLRIVKKKATIIQVIMCTSIVVLGIVCAVMGTYSSALTFSRFSSSALTVGIPLTVATNRKYRHHSPVDSSSSDGSPKHKHSLSPVSLKEEAKVSNFQSRKGDRSNARGSNRNQHGRSNDSYEYSSRSSQGYSLRDGHSRHGKHADEDDRNYSRLSSRSAREPRGSSHSDCKEREGDYIMSRDHHGDGDKYTRDKSDSVGYTSKDKEREKPSQDYRKFRYKDSSSDRRHDKLTAEENRYDDHDRHVRDRDNRDGKRDYSWSSRVHKGDRTTFYGEYTGRRGDTDSERDGGGYHMKESFKGEAKELDSKKEKKKYDGQDINRNKDAPGTELGERFEKGSGFASEIEESAAKRHKLFNLDKYTDQRTEGSKHVQEPVGKVTADHAPVSCSESATNVNAAKVAAMKAAELVNKDLLGTGVMTADQKKKLLWGNKKSSSSEESSHRWDTTLFSDRDRQEKFNKLMGVKGEVKVEQRPMNEDGTDLLRAEKQRELQLDLEKQYTAGLRRRDGRTVGLGL</sequence>
<evidence type="ECO:0000256" key="2">
    <source>
        <dbReference type="ARBA" id="ARBA00022692"/>
    </source>
</evidence>
<keyword evidence="5 7" id="KW-0472">Membrane</keyword>
<feature type="region of interest" description="Disordered" evidence="6">
    <location>
        <begin position="438"/>
        <end position="458"/>
    </location>
</feature>
<comment type="caution">
    <text evidence="10">The sequence shown here is derived from an EMBL/GenBank/DDBJ whole genome shotgun (WGS) entry which is preliminary data.</text>
</comment>
<evidence type="ECO:0000256" key="1">
    <source>
        <dbReference type="ARBA" id="ARBA00004370"/>
    </source>
</evidence>
<gene>
    <name evidence="10" type="ORF">Nepgr_031254</name>
</gene>
<feature type="transmembrane region" description="Helical" evidence="7">
    <location>
        <begin position="56"/>
        <end position="78"/>
    </location>
</feature>
<dbReference type="GO" id="GO:0006865">
    <property type="term" value="P:amino acid transport"/>
    <property type="evidence" value="ECO:0007669"/>
    <property type="project" value="UniProtKB-KW"/>
</dbReference>
<reference evidence="10" key="1">
    <citation type="submission" date="2023-05" db="EMBL/GenBank/DDBJ databases">
        <title>Nepenthes gracilis genome sequencing.</title>
        <authorList>
            <person name="Fukushima K."/>
        </authorList>
    </citation>
    <scope>NUCLEOTIDE SEQUENCE</scope>
    <source>
        <strain evidence="10">SING2019-196</strain>
    </source>
</reference>
<feature type="region of interest" description="Disordered" evidence="6">
    <location>
        <begin position="138"/>
        <end position="408"/>
    </location>
</feature>
<keyword evidence="11" id="KW-1185">Reference proteome</keyword>
<evidence type="ECO:0000256" key="7">
    <source>
        <dbReference type="SAM" id="Phobius"/>
    </source>
</evidence>
<protein>
    <recommendedName>
        <fullName evidence="12">Small acidic protein-like domain-containing protein</fullName>
    </recommendedName>
</protein>
<evidence type="ECO:0000256" key="3">
    <source>
        <dbReference type="ARBA" id="ARBA00022970"/>
    </source>
</evidence>
<feature type="compositionally biased region" description="Low complexity" evidence="6">
    <location>
        <begin position="194"/>
        <end position="209"/>
    </location>
</feature>
<feature type="transmembrane region" description="Helical" evidence="7">
    <location>
        <begin position="90"/>
        <end position="109"/>
    </location>
</feature>
<feature type="compositionally biased region" description="Basic and acidic residues" evidence="6">
    <location>
        <begin position="438"/>
        <end position="447"/>
    </location>
</feature>
<comment type="subcellular location">
    <subcellularLocation>
        <location evidence="1">Membrane</location>
    </subcellularLocation>
</comment>
<keyword evidence="3" id="KW-0029">Amino-acid transport</keyword>
<evidence type="ECO:0000259" key="8">
    <source>
        <dbReference type="Pfam" id="PF01490"/>
    </source>
</evidence>
<dbReference type="AlphaFoldDB" id="A0AAD3THS0"/>
<evidence type="ECO:0000256" key="6">
    <source>
        <dbReference type="SAM" id="MobiDB-lite"/>
    </source>
</evidence>
<evidence type="ECO:0000259" key="9">
    <source>
        <dbReference type="Pfam" id="PF15477"/>
    </source>
</evidence>
<dbReference type="PANTHER" id="PTHR22426">
    <property type="entry name" value="ARGININE_SERINE-RICH COILED-COIL PROTEIN 2"/>
    <property type="match status" value="1"/>
</dbReference>
<keyword evidence="2 7" id="KW-0812">Transmembrane</keyword>
<evidence type="ECO:0000313" key="11">
    <source>
        <dbReference type="Proteomes" id="UP001279734"/>
    </source>
</evidence>
<feature type="transmembrane region" description="Helical" evidence="7">
    <location>
        <begin position="29"/>
        <end position="50"/>
    </location>
</feature>
<proteinExistence type="predicted"/>
<accession>A0AAD3THS0</accession>
<dbReference type="InterPro" id="IPR013057">
    <property type="entry name" value="AA_transpt_TM"/>
</dbReference>
<name>A0AAD3THS0_NEPGR</name>
<evidence type="ECO:0008006" key="12">
    <source>
        <dbReference type="Google" id="ProtNLM"/>
    </source>
</evidence>
<feature type="compositionally biased region" description="Basic and acidic residues" evidence="6">
    <location>
        <begin position="210"/>
        <end position="227"/>
    </location>
</feature>
<keyword evidence="4 7" id="KW-1133">Transmembrane helix</keyword>
<dbReference type="GO" id="GO:0016020">
    <property type="term" value="C:membrane"/>
    <property type="evidence" value="ECO:0007669"/>
    <property type="project" value="UniProtKB-SubCell"/>
</dbReference>
<dbReference type="Proteomes" id="UP001279734">
    <property type="component" value="Unassembled WGS sequence"/>
</dbReference>
<feature type="region of interest" description="Disordered" evidence="6">
    <location>
        <begin position="503"/>
        <end position="522"/>
    </location>
</feature>
<evidence type="ECO:0000256" key="5">
    <source>
        <dbReference type="ARBA" id="ARBA00023136"/>
    </source>
</evidence>
<feature type="compositionally biased region" description="Basic and acidic residues" evidence="6">
    <location>
        <begin position="352"/>
        <end position="408"/>
    </location>
</feature>
<feature type="compositionally biased region" description="Basic and acidic residues" evidence="6">
    <location>
        <begin position="234"/>
        <end position="333"/>
    </location>
</feature>
<dbReference type="InterPro" id="IPR028124">
    <property type="entry name" value="SMAP_dom"/>
</dbReference>
<organism evidence="10 11">
    <name type="scientific">Nepenthes gracilis</name>
    <name type="common">Slender pitcher plant</name>
    <dbReference type="NCBI Taxonomy" id="150966"/>
    <lineage>
        <taxon>Eukaryota</taxon>
        <taxon>Viridiplantae</taxon>
        <taxon>Streptophyta</taxon>
        <taxon>Embryophyta</taxon>
        <taxon>Tracheophyta</taxon>
        <taxon>Spermatophyta</taxon>
        <taxon>Magnoliopsida</taxon>
        <taxon>eudicotyledons</taxon>
        <taxon>Gunneridae</taxon>
        <taxon>Pentapetalae</taxon>
        <taxon>Caryophyllales</taxon>
        <taxon>Nepenthaceae</taxon>
        <taxon>Nepenthes</taxon>
    </lineage>
</organism>
<dbReference type="EMBL" id="BSYO01000036">
    <property type="protein sequence ID" value="GMH29411.1"/>
    <property type="molecule type" value="Genomic_DNA"/>
</dbReference>
<dbReference type="Pfam" id="PF01490">
    <property type="entry name" value="Aa_trans"/>
    <property type="match status" value="1"/>
</dbReference>
<feature type="compositionally biased region" description="Basic and acidic residues" evidence="6">
    <location>
        <begin position="509"/>
        <end position="522"/>
    </location>
</feature>
<feature type="domain" description="Small acidic protein-like" evidence="9">
    <location>
        <begin position="518"/>
        <end position="588"/>
    </location>
</feature>
<evidence type="ECO:0000313" key="10">
    <source>
        <dbReference type="EMBL" id="GMH29411.1"/>
    </source>
</evidence>
<dbReference type="PANTHER" id="PTHR22426:SF2">
    <property type="entry name" value="ARGININE_SERINE-RICH COILED-COIL PROTEIN 2"/>
    <property type="match status" value="1"/>
</dbReference>
<dbReference type="Pfam" id="PF15477">
    <property type="entry name" value="SMAP"/>
    <property type="match status" value="1"/>
</dbReference>
<feature type="domain" description="Amino acid transporter transmembrane" evidence="8">
    <location>
        <begin position="5"/>
        <end position="110"/>
    </location>
</feature>
<evidence type="ECO:0000256" key="4">
    <source>
        <dbReference type="ARBA" id="ARBA00022989"/>
    </source>
</evidence>
<keyword evidence="3" id="KW-0813">Transport</keyword>